<feature type="compositionally biased region" description="Low complexity" evidence="3">
    <location>
        <begin position="139"/>
        <end position="154"/>
    </location>
</feature>
<dbReference type="GO" id="GO:0071108">
    <property type="term" value="P:protein K48-linked deubiquitination"/>
    <property type="evidence" value="ECO:0007669"/>
    <property type="project" value="TreeGrafter"/>
</dbReference>
<proteinExistence type="inferred from homology"/>
<comment type="similarity">
    <text evidence="1 2">Belongs to the MINDY deubiquitinase family. FAM63 subfamily.</text>
</comment>
<gene>
    <name evidence="5" type="ORF">RRG08_055730</name>
</gene>
<dbReference type="InterPro" id="IPR033979">
    <property type="entry name" value="MINDY_domain"/>
</dbReference>
<organism evidence="5 6">
    <name type="scientific">Elysia crispata</name>
    <name type="common">lettuce slug</name>
    <dbReference type="NCBI Taxonomy" id="231223"/>
    <lineage>
        <taxon>Eukaryota</taxon>
        <taxon>Metazoa</taxon>
        <taxon>Spiralia</taxon>
        <taxon>Lophotrochozoa</taxon>
        <taxon>Mollusca</taxon>
        <taxon>Gastropoda</taxon>
        <taxon>Heterobranchia</taxon>
        <taxon>Euthyneura</taxon>
        <taxon>Panpulmonata</taxon>
        <taxon>Sacoglossa</taxon>
        <taxon>Placobranchoidea</taxon>
        <taxon>Plakobranchidae</taxon>
        <taxon>Elysia</taxon>
    </lineage>
</organism>
<accession>A0AAE1B0W1</accession>
<dbReference type="Proteomes" id="UP001283361">
    <property type="component" value="Unassembled WGS sequence"/>
</dbReference>
<comment type="catalytic activity">
    <reaction evidence="2">
        <text>Thiol-dependent hydrolysis of ester, thioester, amide, peptide and isopeptide bonds formed by the C-terminal Gly of ubiquitin (a 76-residue protein attached to proteins as an intracellular targeting signal).</text>
        <dbReference type="EC" id="3.4.19.12"/>
    </reaction>
</comment>
<dbReference type="EC" id="3.4.19.12" evidence="2"/>
<sequence>MESCNSQEVEHVTALTNNDSQNSKQEEKPGQNSLSESTTDIAGLSAFHAKSSDIPENELVSSLRSMDEQVTQNNIEIDSSPSEALPESQTGKQKSEEICDKSEHEGMIGAGDVPPVAGDSGCQIEDERSCQPLTNQQPGESNTVSSGESSPVSSQGQDSGLSPDEAMIEASDDQTSPSAGNLLDAAEARPYPQNSGPLPPSEGDNHQESNLVETKPEEVVSPSGHTSPEGSGGLSETQVTVSDLDSPASPTPLAGGATAVADASGAVACATDATPLSASASSTSKDKKEMESVYYIKWIMFDGGSVPIITQNENGPCPLLALVNVLLLKGKVKLAPMLEMITSEQLMTYLGECILENTPKDLPETTQANYEQNMQDAMAVMHKLQTGIDVNVKFTGVRDFEYTPELIVFDLLGISLFHGWLVDPQDKHTVEVVNQCSYNQLVEKIILLKHSDKEEMVTQALTAEQFLERSASQLTYHGLAELSSVVKENELCVFFRNNHFNSLYRHNNELFLLVTDQGFLTESQVVWETLSNVEGDCHFTDATFRTYTKPVPSTDPILPDPNVAVGSPEQIDHDYQVALFLQEEAAASTHAPGWATGFPQEQMPSVQADHDLAMRLQEEENRREALQAQHASGPAQPAGYQYPHQQQWVRQSAHHPQQHPQAAEAGGQRRRRDPREREEKSCIIL</sequence>
<keyword evidence="2" id="KW-0788">Thiol protease</keyword>
<keyword evidence="2" id="KW-0378">Hydrolase</keyword>
<dbReference type="GO" id="GO:1990380">
    <property type="term" value="F:K48-linked deubiquitinase activity"/>
    <property type="evidence" value="ECO:0007669"/>
    <property type="project" value="UniProtKB-UniRule"/>
</dbReference>
<dbReference type="GO" id="GO:0004843">
    <property type="term" value="F:cysteine-type deubiquitinase activity"/>
    <property type="evidence" value="ECO:0007669"/>
    <property type="project" value="UniProtKB-UniRule"/>
</dbReference>
<dbReference type="PANTHER" id="PTHR18063">
    <property type="entry name" value="NF-E2 INDUCIBLE PROTEIN"/>
    <property type="match status" value="1"/>
</dbReference>
<name>A0AAE1B0W1_9GAST</name>
<dbReference type="GO" id="GO:0140934">
    <property type="term" value="F:histone deubiquitinase activity"/>
    <property type="evidence" value="ECO:0007669"/>
    <property type="project" value="UniProtKB-UniRule"/>
</dbReference>
<comment type="function">
    <text evidence="2">Hydrolase that can specifically remove 'Lys-48'-linked conjugated ubiquitin from proteins. Has exodeubiquitinase activity and has a preference for long polyubiquitin chains. May play a regulatory role at the level of protein turnover.</text>
</comment>
<dbReference type="EMBL" id="JAWDGP010000832">
    <property type="protein sequence ID" value="KAK3796896.1"/>
    <property type="molecule type" value="Genomic_DNA"/>
</dbReference>
<dbReference type="AlphaFoldDB" id="A0AAE1B0W1"/>
<dbReference type="GO" id="GO:0036435">
    <property type="term" value="F:K48-linked polyubiquitin modification-dependent protein binding"/>
    <property type="evidence" value="ECO:0007669"/>
    <property type="project" value="UniProtKB-UniRule"/>
</dbReference>
<reference evidence="5" key="1">
    <citation type="journal article" date="2023" name="G3 (Bethesda)">
        <title>A reference genome for the long-term kleptoplast-retaining sea slug Elysia crispata morphotype clarki.</title>
        <authorList>
            <person name="Eastman K.E."/>
            <person name="Pendleton A.L."/>
            <person name="Shaikh M.A."/>
            <person name="Suttiyut T."/>
            <person name="Ogas R."/>
            <person name="Tomko P."/>
            <person name="Gavelis G."/>
            <person name="Widhalm J.R."/>
            <person name="Wisecaver J.H."/>
        </authorList>
    </citation>
    <scope>NUCLEOTIDE SEQUENCE</scope>
    <source>
        <strain evidence="5">ECLA1</strain>
    </source>
</reference>
<keyword evidence="2" id="KW-0645">Protease</keyword>
<feature type="domain" description="MINDY deubiquitinase" evidence="4">
    <location>
        <begin position="293"/>
        <end position="544"/>
    </location>
</feature>
<dbReference type="InterPro" id="IPR007518">
    <property type="entry name" value="MINDY"/>
</dbReference>
<evidence type="ECO:0000313" key="5">
    <source>
        <dbReference type="EMBL" id="KAK3796896.1"/>
    </source>
</evidence>
<dbReference type="PANTHER" id="PTHR18063:SF6">
    <property type="entry name" value="UBIQUITIN CARBOXYL-TERMINAL HYDROLASE"/>
    <property type="match status" value="1"/>
</dbReference>
<feature type="region of interest" description="Disordered" evidence="3">
    <location>
        <begin position="620"/>
        <end position="685"/>
    </location>
</feature>
<comment type="caution">
    <text evidence="5">The sequence shown here is derived from an EMBL/GenBank/DDBJ whole genome shotgun (WGS) entry which is preliminary data.</text>
</comment>
<protein>
    <recommendedName>
        <fullName evidence="2">Ubiquitin carboxyl-terminal hydrolase</fullName>
        <ecNumber evidence="2">3.4.19.12</ecNumber>
    </recommendedName>
</protein>
<feature type="compositionally biased region" description="Polar residues" evidence="3">
    <location>
        <begin position="59"/>
        <end position="92"/>
    </location>
</feature>
<feature type="compositionally biased region" description="Basic and acidic residues" evidence="3">
    <location>
        <begin position="673"/>
        <end position="685"/>
    </location>
</feature>
<evidence type="ECO:0000256" key="1">
    <source>
        <dbReference type="ARBA" id="ARBA00006616"/>
    </source>
</evidence>
<feature type="compositionally biased region" description="Basic and acidic residues" evidence="3">
    <location>
        <begin position="93"/>
        <end position="106"/>
    </location>
</feature>
<dbReference type="Pfam" id="PF04424">
    <property type="entry name" value="MINDY_DUB"/>
    <property type="match status" value="1"/>
</dbReference>
<keyword evidence="2" id="KW-0833">Ubl conjugation pathway</keyword>
<dbReference type="GO" id="GO:0071944">
    <property type="term" value="C:cell periphery"/>
    <property type="evidence" value="ECO:0007669"/>
    <property type="project" value="TreeGrafter"/>
</dbReference>
<evidence type="ECO:0000256" key="3">
    <source>
        <dbReference type="SAM" id="MobiDB-lite"/>
    </source>
</evidence>
<dbReference type="GO" id="GO:0006508">
    <property type="term" value="P:proteolysis"/>
    <property type="evidence" value="ECO:0007669"/>
    <property type="project" value="UniProtKB-KW"/>
</dbReference>
<feature type="compositionally biased region" description="Polar residues" evidence="3">
    <location>
        <begin position="30"/>
        <end position="40"/>
    </location>
</feature>
<evidence type="ECO:0000259" key="4">
    <source>
        <dbReference type="Pfam" id="PF04424"/>
    </source>
</evidence>
<keyword evidence="6" id="KW-1185">Reference proteome</keyword>
<evidence type="ECO:0000313" key="6">
    <source>
        <dbReference type="Proteomes" id="UP001283361"/>
    </source>
</evidence>
<feature type="compositionally biased region" description="Polar residues" evidence="3">
    <location>
        <begin position="223"/>
        <end position="243"/>
    </location>
</feature>
<dbReference type="GO" id="GO:0016807">
    <property type="term" value="F:cysteine-type carboxypeptidase activity"/>
    <property type="evidence" value="ECO:0007669"/>
    <property type="project" value="TreeGrafter"/>
</dbReference>
<evidence type="ECO:0000256" key="2">
    <source>
        <dbReference type="RuleBase" id="RU367139"/>
    </source>
</evidence>
<feature type="region of interest" description="Disordered" evidence="3">
    <location>
        <begin position="1"/>
        <end position="256"/>
    </location>
</feature>
<feature type="compositionally biased region" description="Polar residues" evidence="3">
    <location>
        <begin position="14"/>
        <end position="23"/>
    </location>
</feature>
<dbReference type="GO" id="GO:0005829">
    <property type="term" value="C:cytosol"/>
    <property type="evidence" value="ECO:0007669"/>
    <property type="project" value="TreeGrafter"/>
</dbReference>